<sequence length="251" mass="28780">MTNKNIILFLCVCVFSGNDCRQFRMPSFIKPCKRDDPNINECLKKIFETLRPFTSKGMPEMQILPLDPMSVPSVTLNQGQGSVNFTALFTNLKGYGAKNYQVQKIIADLKKKSMEIDLYFPSFRIESKYEVNGQILLLPIKGNGKFVGNFTNIQTKVKIGLEYLEKKNNKTFIEIKENKVSLIIGAVKLRFNNLFNGNKELGDQTNRFINENWRDLMQEIKPLLEDTVATIVMGIFKPLLINFSMDDLFPI</sequence>
<feature type="signal peptide" evidence="4">
    <location>
        <begin position="1"/>
        <end position="20"/>
    </location>
</feature>
<dbReference type="FunFam" id="3.15.10.30:FF:000001">
    <property type="entry name" value="Takeout-like protein 1"/>
    <property type="match status" value="1"/>
</dbReference>
<gene>
    <name evidence="5" type="ORF">CINCED_3A019914</name>
</gene>
<comment type="similarity">
    <text evidence="3">Belongs to the TO family.</text>
</comment>
<keyword evidence="1 4" id="KW-0732">Signal</keyword>
<dbReference type="GO" id="GO:0005615">
    <property type="term" value="C:extracellular space"/>
    <property type="evidence" value="ECO:0007669"/>
    <property type="project" value="TreeGrafter"/>
</dbReference>
<dbReference type="InterPro" id="IPR038606">
    <property type="entry name" value="To_sf"/>
</dbReference>
<dbReference type="EMBL" id="CABPRJ010001474">
    <property type="protein sequence ID" value="VVC38449.1"/>
    <property type="molecule type" value="Genomic_DNA"/>
</dbReference>
<evidence type="ECO:0000313" key="6">
    <source>
        <dbReference type="Proteomes" id="UP000325440"/>
    </source>
</evidence>
<evidence type="ECO:0000256" key="4">
    <source>
        <dbReference type="SAM" id="SignalP"/>
    </source>
</evidence>
<dbReference type="SMART" id="SM00700">
    <property type="entry name" value="JHBP"/>
    <property type="match status" value="1"/>
</dbReference>
<name>A0A5E4N395_9HEMI</name>
<dbReference type="Pfam" id="PF06585">
    <property type="entry name" value="JHBP"/>
    <property type="match status" value="1"/>
</dbReference>
<evidence type="ECO:0000313" key="5">
    <source>
        <dbReference type="EMBL" id="VVC38449.1"/>
    </source>
</evidence>
<dbReference type="InterPro" id="IPR010562">
    <property type="entry name" value="Haemolymph_juvenile_hormone-bd"/>
</dbReference>
<dbReference type="GO" id="GO:0007623">
    <property type="term" value="P:circadian rhythm"/>
    <property type="evidence" value="ECO:0007669"/>
    <property type="project" value="UniProtKB-ARBA"/>
</dbReference>
<dbReference type="AlphaFoldDB" id="A0A5E4N395"/>
<dbReference type="Proteomes" id="UP000325440">
    <property type="component" value="Unassembled WGS sequence"/>
</dbReference>
<keyword evidence="2" id="KW-0090">Biological rhythms</keyword>
<proteinExistence type="inferred from homology"/>
<protein>
    <submittedName>
        <fullName evidence="5">Haemolymph juvenile hormone binding</fullName>
    </submittedName>
</protein>
<evidence type="ECO:0000256" key="1">
    <source>
        <dbReference type="ARBA" id="ARBA00022729"/>
    </source>
</evidence>
<dbReference type="PANTHER" id="PTHR11008:SF41">
    <property type="entry name" value="RE70318P"/>
    <property type="match status" value="1"/>
</dbReference>
<feature type="chain" id="PRO_5023004493" evidence="4">
    <location>
        <begin position="21"/>
        <end position="251"/>
    </location>
</feature>
<evidence type="ECO:0000256" key="2">
    <source>
        <dbReference type="ARBA" id="ARBA00023108"/>
    </source>
</evidence>
<keyword evidence="6" id="KW-1185">Reference proteome</keyword>
<dbReference type="Gene3D" id="3.15.10.30">
    <property type="entry name" value="Haemolymph juvenile hormone binding protein"/>
    <property type="match status" value="1"/>
</dbReference>
<evidence type="ECO:0000256" key="3">
    <source>
        <dbReference type="ARBA" id="ARBA00060902"/>
    </source>
</evidence>
<organism evidence="5 6">
    <name type="scientific">Cinara cedri</name>
    <dbReference type="NCBI Taxonomy" id="506608"/>
    <lineage>
        <taxon>Eukaryota</taxon>
        <taxon>Metazoa</taxon>
        <taxon>Ecdysozoa</taxon>
        <taxon>Arthropoda</taxon>
        <taxon>Hexapoda</taxon>
        <taxon>Insecta</taxon>
        <taxon>Pterygota</taxon>
        <taxon>Neoptera</taxon>
        <taxon>Paraneoptera</taxon>
        <taxon>Hemiptera</taxon>
        <taxon>Sternorrhyncha</taxon>
        <taxon>Aphidomorpha</taxon>
        <taxon>Aphidoidea</taxon>
        <taxon>Aphididae</taxon>
        <taxon>Lachninae</taxon>
        <taxon>Cinara</taxon>
    </lineage>
</organism>
<reference evidence="5 6" key="1">
    <citation type="submission" date="2019-08" db="EMBL/GenBank/DDBJ databases">
        <authorList>
            <person name="Alioto T."/>
            <person name="Alioto T."/>
            <person name="Gomez Garrido J."/>
        </authorList>
    </citation>
    <scope>NUCLEOTIDE SEQUENCE [LARGE SCALE GENOMIC DNA]</scope>
</reference>
<dbReference type="OrthoDB" id="7419171at2759"/>
<accession>A0A5E4N395</accession>
<dbReference type="PANTHER" id="PTHR11008">
    <property type="entry name" value="PROTEIN TAKEOUT-LIKE PROTEIN"/>
    <property type="match status" value="1"/>
</dbReference>